<name>A0A8J2LHN3_9HEXA</name>
<organism evidence="1 2">
    <name type="scientific">Allacma fusca</name>
    <dbReference type="NCBI Taxonomy" id="39272"/>
    <lineage>
        <taxon>Eukaryota</taxon>
        <taxon>Metazoa</taxon>
        <taxon>Ecdysozoa</taxon>
        <taxon>Arthropoda</taxon>
        <taxon>Hexapoda</taxon>
        <taxon>Collembola</taxon>
        <taxon>Symphypleona</taxon>
        <taxon>Sminthuridae</taxon>
        <taxon>Allacma</taxon>
    </lineage>
</organism>
<accession>A0A8J2LHN3</accession>
<dbReference type="Proteomes" id="UP000708208">
    <property type="component" value="Unassembled WGS sequence"/>
</dbReference>
<evidence type="ECO:0000313" key="1">
    <source>
        <dbReference type="EMBL" id="CAG7830767.1"/>
    </source>
</evidence>
<reference evidence="1" key="1">
    <citation type="submission" date="2021-06" db="EMBL/GenBank/DDBJ databases">
        <authorList>
            <person name="Hodson N. C."/>
            <person name="Mongue J. A."/>
            <person name="Jaron S. K."/>
        </authorList>
    </citation>
    <scope>NUCLEOTIDE SEQUENCE</scope>
</reference>
<dbReference type="AlphaFoldDB" id="A0A8J2LHN3"/>
<dbReference type="EMBL" id="CAJVCH010557490">
    <property type="protein sequence ID" value="CAG7830767.1"/>
    <property type="molecule type" value="Genomic_DNA"/>
</dbReference>
<evidence type="ECO:0000313" key="2">
    <source>
        <dbReference type="Proteomes" id="UP000708208"/>
    </source>
</evidence>
<comment type="caution">
    <text evidence="1">The sequence shown here is derived from an EMBL/GenBank/DDBJ whole genome shotgun (WGS) entry which is preliminary data.</text>
</comment>
<proteinExistence type="predicted"/>
<protein>
    <submittedName>
        <fullName evidence="1">Uncharacterized protein</fullName>
    </submittedName>
</protein>
<keyword evidence="2" id="KW-1185">Reference proteome</keyword>
<sequence>FCEIPALRYGRINEELDLKSGRDVHGVKYGGIAAGTTPQIVDDERNTAKMLKEIWSEIHSIKSELSERKDAEANNFTSLESNGTQFTLNSRQQVCDAIFPTDIEEPDVASNEVINEPWVQDLMKLKSRLPAPVIGFTMTEKAMKNLVDANSAILKGSIILSNYTQSELIFGMNTHSGGLQPELIPGQTKEIIRYRIATVYFPGSPIKDGFYYKIGSTGMQLYVIVVLPAQGTIGLCCSILLTKKPVSINLGTMEHIPSSESFSDMEHKTFKVQAGDPIGMRKLKPPGHIVVECDNLTAMAKLTLKEDGSGVQVEIDLMPCIPESISTKPRSGKAYRPNKKYT</sequence>
<gene>
    <name evidence="1" type="ORF">AFUS01_LOCUS40550</name>
</gene>
<feature type="non-terminal residue" evidence="1">
    <location>
        <position position="342"/>
    </location>
</feature>